<dbReference type="EMBL" id="JARBHB010000003">
    <property type="protein sequence ID" value="KAJ8888169.1"/>
    <property type="molecule type" value="Genomic_DNA"/>
</dbReference>
<proteinExistence type="predicted"/>
<organism evidence="1 2">
    <name type="scientific">Dryococelus australis</name>
    <dbReference type="NCBI Taxonomy" id="614101"/>
    <lineage>
        <taxon>Eukaryota</taxon>
        <taxon>Metazoa</taxon>
        <taxon>Ecdysozoa</taxon>
        <taxon>Arthropoda</taxon>
        <taxon>Hexapoda</taxon>
        <taxon>Insecta</taxon>
        <taxon>Pterygota</taxon>
        <taxon>Neoptera</taxon>
        <taxon>Polyneoptera</taxon>
        <taxon>Phasmatodea</taxon>
        <taxon>Verophasmatodea</taxon>
        <taxon>Anareolatae</taxon>
        <taxon>Phasmatidae</taxon>
        <taxon>Eurycanthinae</taxon>
        <taxon>Dryococelus</taxon>
    </lineage>
</organism>
<comment type="caution">
    <text evidence="1">The sequence shown here is derived from an EMBL/GenBank/DDBJ whole genome shotgun (WGS) entry which is preliminary data.</text>
</comment>
<dbReference type="Proteomes" id="UP001159363">
    <property type="component" value="Chromosome 3"/>
</dbReference>
<reference evidence="1 2" key="1">
    <citation type="submission" date="2023-02" db="EMBL/GenBank/DDBJ databases">
        <title>LHISI_Scaffold_Assembly.</title>
        <authorList>
            <person name="Stuart O.P."/>
            <person name="Cleave R."/>
            <person name="Magrath M.J.L."/>
            <person name="Mikheyev A.S."/>
        </authorList>
    </citation>
    <scope>NUCLEOTIDE SEQUENCE [LARGE SCALE GENOMIC DNA]</scope>
    <source>
        <strain evidence="1">Daus_M_001</strain>
        <tissue evidence="1">Leg muscle</tissue>
    </source>
</reference>
<gene>
    <name evidence="1" type="ORF">PR048_007656</name>
</gene>
<sequence>MSDNRIMTPPPPPPPSVSRSIPGLRPCFCSHVLTVNVSLCSLETLLNDSECPQDVKGIVAEGGKHCMFAYKRIDAKIAWPTTSS</sequence>
<keyword evidence="2" id="KW-1185">Reference proteome</keyword>
<name>A0ABQ9HUW0_9NEOP</name>
<feature type="non-terminal residue" evidence="1">
    <location>
        <position position="84"/>
    </location>
</feature>
<evidence type="ECO:0000313" key="2">
    <source>
        <dbReference type="Proteomes" id="UP001159363"/>
    </source>
</evidence>
<accession>A0ABQ9HUW0</accession>
<evidence type="ECO:0000313" key="1">
    <source>
        <dbReference type="EMBL" id="KAJ8888169.1"/>
    </source>
</evidence>
<protein>
    <submittedName>
        <fullName evidence="1">Uncharacterized protein</fullName>
    </submittedName>
</protein>